<keyword evidence="3" id="KW-1185">Reference proteome</keyword>
<evidence type="ECO:0000259" key="1">
    <source>
        <dbReference type="Pfam" id="PF14355"/>
    </source>
</evidence>
<evidence type="ECO:0000313" key="3">
    <source>
        <dbReference type="Proteomes" id="UP000266568"/>
    </source>
</evidence>
<proteinExistence type="predicted"/>
<dbReference type="OrthoDB" id="7021751at2"/>
<accession>A0A397PK92</accession>
<dbReference type="AlphaFoldDB" id="A0A397PK92"/>
<evidence type="ECO:0000313" key="2">
    <source>
        <dbReference type="EMBL" id="RIA46554.1"/>
    </source>
</evidence>
<dbReference type="EMBL" id="QXDC01000002">
    <property type="protein sequence ID" value="RIA46554.1"/>
    <property type="molecule type" value="Genomic_DNA"/>
</dbReference>
<dbReference type="RefSeq" id="WP_119034657.1">
    <property type="nucleotide sequence ID" value="NZ_QXDC01000002.1"/>
</dbReference>
<dbReference type="Proteomes" id="UP000266568">
    <property type="component" value="Unassembled WGS sequence"/>
</dbReference>
<organism evidence="2 3">
    <name type="scientific">Hephaestia caeni</name>
    <dbReference type="NCBI Taxonomy" id="645617"/>
    <lineage>
        <taxon>Bacteria</taxon>
        <taxon>Pseudomonadati</taxon>
        <taxon>Pseudomonadota</taxon>
        <taxon>Alphaproteobacteria</taxon>
        <taxon>Sphingomonadales</taxon>
        <taxon>Sphingomonadaceae</taxon>
        <taxon>Hephaestia</taxon>
    </lineage>
</organism>
<gene>
    <name evidence="2" type="ORF">DFR49_1096</name>
</gene>
<dbReference type="Pfam" id="PF14355">
    <property type="entry name" value="Abi_C"/>
    <property type="match status" value="1"/>
</dbReference>
<protein>
    <submittedName>
        <fullName evidence="2">Abortive infection Abi-like protein</fullName>
    </submittedName>
</protein>
<name>A0A397PK92_9SPHN</name>
<comment type="caution">
    <text evidence="2">The sequence shown here is derived from an EMBL/GenBank/DDBJ whole genome shotgun (WGS) entry which is preliminary data.</text>
</comment>
<reference evidence="2 3" key="1">
    <citation type="submission" date="2018-08" db="EMBL/GenBank/DDBJ databases">
        <title>Genomic Encyclopedia of Type Strains, Phase IV (KMG-IV): sequencing the most valuable type-strain genomes for metagenomic binning, comparative biology and taxonomic classification.</title>
        <authorList>
            <person name="Goeker M."/>
        </authorList>
    </citation>
    <scope>NUCLEOTIDE SEQUENCE [LARGE SCALE GENOMIC DNA]</scope>
    <source>
        <strain evidence="2 3">DSM 25527</strain>
    </source>
</reference>
<dbReference type="InterPro" id="IPR026001">
    <property type="entry name" value="Abi-like_C"/>
</dbReference>
<sequence>MAYHLQLLRNLIERHPERAGNLELHVRALEQSIEQLPNTCLASVRTIFEAAQASIGLQLKIEFGRDGLPDRMTKVIEAFNFSMTDHPDGDKIHEELTALVKGIEETTTALARLSNIPNMRHGGALDWAVLQRQHAYMLGGLCDALVSFLLDVAWSRPSEEMEEPSGPSYALETDFNDSLDSEYELVEIAGSSFEPSRILFMLDPTQYEAALTEWRLTNPADGEQEAAA</sequence>
<feature type="domain" description="Abortive infection protein-like C-terminal" evidence="1">
    <location>
        <begin position="73"/>
        <end position="151"/>
    </location>
</feature>